<dbReference type="KEGG" id="smf:Smon_1119"/>
<evidence type="ECO:0000313" key="7">
    <source>
        <dbReference type="Proteomes" id="UP000002072"/>
    </source>
</evidence>
<accession>D1AV20</accession>
<reference evidence="6 7" key="1">
    <citation type="journal article" date="2009" name="Stand. Genomic Sci.">
        <title>Complete genome sequence of Streptobacillus moniliformis type strain (9901T).</title>
        <authorList>
            <person name="Nolan M."/>
            <person name="Gronow S."/>
            <person name="Lapidus A."/>
            <person name="Ivanova N."/>
            <person name="Copeland A."/>
            <person name="Lucas S."/>
            <person name="Del Rio T.G."/>
            <person name="Chen F."/>
            <person name="Tice H."/>
            <person name="Pitluck S."/>
            <person name="Cheng J.F."/>
            <person name="Sims D."/>
            <person name="Meincke L."/>
            <person name="Bruce D."/>
            <person name="Goodwin L."/>
            <person name="Brettin T."/>
            <person name="Han C."/>
            <person name="Detter J.C."/>
            <person name="Ovchinikova G."/>
            <person name="Pati A."/>
            <person name="Mavromatis K."/>
            <person name="Mikhailova N."/>
            <person name="Chen A."/>
            <person name="Palaniappan K."/>
            <person name="Land M."/>
            <person name="Hauser L."/>
            <person name="Chang Y.J."/>
            <person name="Jeffries C.D."/>
            <person name="Rohde M."/>
            <person name="Sproer C."/>
            <person name="Goker M."/>
            <person name="Bristow J."/>
            <person name="Eisen J.A."/>
            <person name="Markowitz V."/>
            <person name="Hugenholtz P."/>
            <person name="Kyrpides N.C."/>
            <person name="Klenk H.P."/>
            <person name="Chain P."/>
        </authorList>
    </citation>
    <scope>NUCLEOTIDE SEQUENCE [LARGE SCALE GENOMIC DNA]</scope>
    <source>
        <strain evidence="7">ATCC 14647 / DSM 12112 / NCTC 10651 / 9901</strain>
    </source>
</reference>
<dbReference type="EMBL" id="CP001779">
    <property type="protein sequence ID" value="ACZ01580.1"/>
    <property type="molecule type" value="Genomic_DNA"/>
</dbReference>
<dbReference type="OrthoDB" id="80357at2"/>
<comment type="subcellular location">
    <subcellularLocation>
        <location evidence="1 5">Cytoplasm</location>
    </subcellularLocation>
</comment>
<dbReference type="GeneID" id="29673667"/>
<evidence type="ECO:0000256" key="5">
    <source>
        <dbReference type="HAMAP-Rule" id="MF_01114"/>
    </source>
</evidence>
<dbReference type="GO" id="GO:0006282">
    <property type="term" value="P:regulation of DNA repair"/>
    <property type="evidence" value="ECO:0007669"/>
    <property type="project" value="UniProtKB-UniRule"/>
</dbReference>
<sequence>MKIIENILKNKVYVNNGEIIDINLDIKAMFKLKKGMDITGIYHDIIHESMMSKSIYIITLKDRTVFELIQKLKSKYNKENHFIINDVIEKLKKLNLLDDKEFVFRYVNINPNYSTNKLKSKLISKGISIDIINEVLSELDLNENQEELIKKFILKNSKLDKQKLFRKLINKGFEYSSILNCLNYGEDE</sequence>
<organism evidence="6 7">
    <name type="scientific">Streptobacillus moniliformis (strain ATCC 14647 / DSM 12112 / NCTC 10651 / 9901)</name>
    <dbReference type="NCBI Taxonomy" id="519441"/>
    <lineage>
        <taxon>Bacteria</taxon>
        <taxon>Fusobacteriati</taxon>
        <taxon>Fusobacteriota</taxon>
        <taxon>Fusobacteriia</taxon>
        <taxon>Fusobacteriales</taxon>
        <taxon>Leptotrichiaceae</taxon>
        <taxon>Streptobacillus</taxon>
    </lineage>
</organism>
<dbReference type="InterPro" id="IPR003783">
    <property type="entry name" value="Regulatory_RecX"/>
</dbReference>
<gene>
    <name evidence="5" type="primary">recX</name>
    <name evidence="6" type="ordered locus">Smon_1119</name>
</gene>
<evidence type="ECO:0000313" key="6">
    <source>
        <dbReference type="EMBL" id="ACZ01580.1"/>
    </source>
</evidence>
<protein>
    <recommendedName>
        <fullName evidence="3 5">Regulatory protein RecX</fullName>
    </recommendedName>
</protein>
<dbReference type="AlphaFoldDB" id="D1AV20"/>
<name>D1AV20_STRM9</name>
<dbReference type="InterPro" id="IPR036388">
    <property type="entry name" value="WH-like_DNA-bd_sf"/>
</dbReference>
<dbReference type="Proteomes" id="UP000002072">
    <property type="component" value="Chromosome"/>
</dbReference>
<evidence type="ECO:0000256" key="1">
    <source>
        <dbReference type="ARBA" id="ARBA00004496"/>
    </source>
</evidence>
<dbReference type="HOGENOM" id="CLU_066607_4_2_0"/>
<evidence type="ECO:0000256" key="3">
    <source>
        <dbReference type="ARBA" id="ARBA00018111"/>
    </source>
</evidence>
<dbReference type="eggNOG" id="COG2137">
    <property type="taxonomic scope" value="Bacteria"/>
</dbReference>
<dbReference type="HAMAP" id="MF_01114">
    <property type="entry name" value="RecX"/>
    <property type="match status" value="1"/>
</dbReference>
<evidence type="ECO:0000256" key="4">
    <source>
        <dbReference type="ARBA" id="ARBA00022490"/>
    </source>
</evidence>
<comment type="similarity">
    <text evidence="2 5">Belongs to the RecX family.</text>
</comment>
<dbReference type="Gene3D" id="1.10.10.10">
    <property type="entry name" value="Winged helix-like DNA-binding domain superfamily/Winged helix DNA-binding domain"/>
    <property type="match status" value="1"/>
</dbReference>
<proteinExistence type="inferred from homology"/>
<dbReference type="RefSeq" id="WP_012859127.1">
    <property type="nucleotide sequence ID" value="NC_013515.1"/>
</dbReference>
<dbReference type="STRING" id="519441.Smon_1119"/>
<dbReference type="GO" id="GO:0005737">
    <property type="term" value="C:cytoplasm"/>
    <property type="evidence" value="ECO:0007669"/>
    <property type="project" value="UniProtKB-SubCell"/>
</dbReference>
<keyword evidence="7" id="KW-1185">Reference proteome</keyword>
<evidence type="ECO:0000256" key="2">
    <source>
        <dbReference type="ARBA" id="ARBA00009695"/>
    </source>
</evidence>
<comment type="function">
    <text evidence="5">Modulates RecA activity.</text>
</comment>
<keyword evidence="4 5" id="KW-0963">Cytoplasm</keyword>